<dbReference type="AlphaFoldDB" id="A0A9D2J4A4"/>
<dbReference type="EMBL" id="DXBY01000164">
    <property type="protein sequence ID" value="HIZ36053.1"/>
    <property type="molecule type" value="Genomic_DNA"/>
</dbReference>
<evidence type="ECO:0000313" key="2">
    <source>
        <dbReference type="Proteomes" id="UP000824037"/>
    </source>
</evidence>
<reference evidence="1" key="1">
    <citation type="journal article" date="2021" name="PeerJ">
        <title>Extensive microbial diversity within the chicken gut microbiome revealed by metagenomics and culture.</title>
        <authorList>
            <person name="Gilroy R."/>
            <person name="Ravi A."/>
            <person name="Getino M."/>
            <person name="Pursley I."/>
            <person name="Horton D.L."/>
            <person name="Alikhan N.F."/>
            <person name="Baker D."/>
            <person name="Gharbi K."/>
            <person name="Hall N."/>
            <person name="Watson M."/>
            <person name="Adriaenssens E.M."/>
            <person name="Foster-Nyarko E."/>
            <person name="Jarju S."/>
            <person name="Secka A."/>
            <person name="Antonio M."/>
            <person name="Oren A."/>
            <person name="Chaudhuri R.R."/>
            <person name="La Ragione R."/>
            <person name="Hildebrand F."/>
            <person name="Pallen M.J."/>
        </authorList>
    </citation>
    <scope>NUCLEOTIDE SEQUENCE</scope>
    <source>
        <strain evidence="1">ChiGjej4B4-7305</strain>
    </source>
</reference>
<organism evidence="1 2">
    <name type="scientific">Candidatus Ruania gallistercoris</name>
    <dbReference type="NCBI Taxonomy" id="2838746"/>
    <lineage>
        <taxon>Bacteria</taxon>
        <taxon>Bacillati</taxon>
        <taxon>Actinomycetota</taxon>
        <taxon>Actinomycetes</taxon>
        <taxon>Micrococcales</taxon>
        <taxon>Ruaniaceae</taxon>
        <taxon>Ruania</taxon>
    </lineage>
</organism>
<evidence type="ECO:0000313" key="1">
    <source>
        <dbReference type="EMBL" id="HIZ36053.1"/>
    </source>
</evidence>
<name>A0A9D2J4A4_9MICO</name>
<sequence length="328" mass="34623">MADPACTATDQALTCVHGEGENAAIATINPTGEATELPFPDADIATQVGEDLIIGGGLTSNPWLGRYTTGEGPPTEVWRYQPEYPVDGPERWTDATLSQGIATISADSGETVVDGSGQFDSRAALAADLETGEPRPAVVRTTRASGVSYTVGVEDEWNHVVLPLPGPEPTVPGYPDAVFTGRGAFDEYRGDRILEYLGSPLLAVDGTIIIAELDTDLLGTLEPGEEVELVTQTERVDVRTGEAQWQLNRDQLMSCPCAAGPDTMVLTGSEITDVDRFTVGPVALLGIHPDTGRHEWTLPISTAPDAVAAGADQVYVLTAGTLTAYENT</sequence>
<reference evidence="1" key="2">
    <citation type="submission" date="2021-04" db="EMBL/GenBank/DDBJ databases">
        <authorList>
            <person name="Gilroy R."/>
        </authorList>
    </citation>
    <scope>NUCLEOTIDE SEQUENCE</scope>
    <source>
        <strain evidence="1">ChiGjej4B4-7305</strain>
    </source>
</reference>
<proteinExistence type="predicted"/>
<accession>A0A9D2J4A4</accession>
<comment type="caution">
    <text evidence="1">The sequence shown here is derived from an EMBL/GenBank/DDBJ whole genome shotgun (WGS) entry which is preliminary data.</text>
</comment>
<dbReference type="Proteomes" id="UP000824037">
    <property type="component" value="Unassembled WGS sequence"/>
</dbReference>
<protein>
    <submittedName>
        <fullName evidence="1">Uncharacterized protein</fullName>
    </submittedName>
</protein>
<gene>
    <name evidence="1" type="ORF">H9815_09770</name>
</gene>